<protein>
    <recommendedName>
        <fullName evidence="3">Myb-like domain-containing protein</fullName>
    </recommendedName>
</protein>
<feature type="coiled-coil region" evidence="1">
    <location>
        <begin position="289"/>
        <end position="323"/>
    </location>
</feature>
<feature type="compositionally biased region" description="Acidic residues" evidence="2">
    <location>
        <begin position="184"/>
        <end position="198"/>
    </location>
</feature>
<dbReference type="AlphaFoldDB" id="A0ABC8U6V4"/>
<dbReference type="PANTHER" id="PTHR47211:SF3">
    <property type="entry name" value="TRIHELIX TRANSCRIPTION FACTOR ASR3-LIKE"/>
    <property type="match status" value="1"/>
</dbReference>
<accession>A0ABC8U6V4</accession>
<feature type="region of interest" description="Disordered" evidence="2">
    <location>
        <begin position="184"/>
        <end position="205"/>
    </location>
</feature>
<proteinExistence type="predicted"/>
<comment type="caution">
    <text evidence="4">The sequence shown here is derived from an EMBL/GenBank/DDBJ whole genome shotgun (WGS) entry which is preliminary data.</text>
</comment>
<dbReference type="InterPro" id="IPR009057">
    <property type="entry name" value="Homeodomain-like_sf"/>
</dbReference>
<organism evidence="4 5">
    <name type="scientific">Ilex paraguariensis</name>
    <name type="common">yerba mate</name>
    <dbReference type="NCBI Taxonomy" id="185542"/>
    <lineage>
        <taxon>Eukaryota</taxon>
        <taxon>Viridiplantae</taxon>
        <taxon>Streptophyta</taxon>
        <taxon>Embryophyta</taxon>
        <taxon>Tracheophyta</taxon>
        <taxon>Spermatophyta</taxon>
        <taxon>Magnoliopsida</taxon>
        <taxon>eudicotyledons</taxon>
        <taxon>Gunneridae</taxon>
        <taxon>Pentapetalae</taxon>
        <taxon>asterids</taxon>
        <taxon>campanulids</taxon>
        <taxon>Aquifoliales</taxon>
        <taxon>Aquifoliaceae</taxon>
        <taxon>Ilex</taxon>
    </lineage>
</organism>
<evidence type="ECO:0000313" key="4">
    <source>
        <dbReference type="EMBL" id="CAK9177490.1"/>
    </source>
</evidence>
<feature type="region of interest" description="Disordered" evidence="2">
    <location>
        <begin position="222"/>
        <end position="270"/>
    </location>
</feature>
<dbReference type="EMBL" id="CAUOFW020007057">
    <property type="protein sequence ID" value="CAK9177490.1"/>
    <property type="molecule type" value="Genomic_DNA"/>
</dbReference>
<evidence type="ECO:0000256" key="2">
    <source>
        <dbReference type="SAM" id="MobiDB-lite"/>
    </source>
</evidence>
<evidence type="ECO:0000256" key="1">
    <source>
        <dbReference type="SAM" id="Coils"/>
    </source>
</evidence>
<evidence type="ECO:0000259" key="3">
    <source>
        <dbReference type="PROSITE" id="PS50090"/>
    </source>
</evidence>
<keyword evidence="1" id="KW-0175">Coiled coil</keyword>
<feature type="domain" description="Myb-like" evidence="3">
    <location>
        <begin position="34"/>
        <end position="107"/>
    </location>
</feature>
<feature type="region of interest" description="Disordered" evidence="2">
    <location>
        <begin position="1"/>
        <end position="43"/>
    </location>
</feature>
<sequence length="331" mass="37503">MALEPPNEGHESATSPTKVLYGTQAPLEVTDDKNKTPRHPRWTRQETMVLIQGKKIAENRGQKGRRSSSVLGVDKFEPKWDTVSSYCKQHGVNRGPVQCRKRWSNLIGDFKKIKTWESQVKEEAESFWEMRNDLKREKKLPGFFDREVYNVLDGKAYTAAAFQLALVTVSADRNDCDGMEAVMGEEDEEEEAEEEPETVFDSGRHATAEDGLFSEFEPLTQEEIGRSPEKERVTTNSPTKTIPAPVPISGTTSQEGWKRRRRTSPNECQDNNLENHLIKVLENNGNMLSAQLEAQNINCKLDRDQLKKNNDNLLAALTKVTDALVRIAEKL</sequence>
<evidence type="ECO:0000313" key="5">
    <source>
        <dbReference type="Proteomes" id="UP001642360"/>
    </source>
</evidence>
<reference evidence="4 5" key="1">
    <citation type="submission" date="2024-02" db="EMBL/GenBank/DDBJ databases">
        <authorList>
            <person name="Vignale AGUSTIN F."/>
            <person name="Sosa J E."/>
            <person name="Modenutti C."/>
        </authorList>
    </citation>
    <scope>NUCLEOTIDE SEQUENCE [LARGE SCALE GENOMIC DNA]</scope>
</reference>
<dbReference type="InterPro" id="IPR001005">
    <property type="entry name" value="SANT/Myb"/>
</dbReference>
<dbReference type="Gene3D" id="1.10.10.60">
    <property type="entry name" value="Homeodomain-like"/>
    <property type="match status" value="1"/>
</dbReference>
<keyword evidence="5" id="KW-1185">Reference proteome</keyword>
<dbReference type="PROSITE" id="PS50090">
    <property type="entry name" value="MYB_LIKE"/>
    <property type="match status" value="1"/>
</dbReference>
<gene>
    <name evidence="4" type="ORF">ILEXP_LOCUS47378</name>
</gene>
<dbReference type="InterPro" id="IPR044822">
    <property type="entry name" value="Myb_DNA-bind_4"/>
</dbReference>
<dbReference type="Pfam" id="PF13837">
    <property type="entry name" value="Myb_DNA-bind_4"/>
    <property type="match status" value="1"/>
</dbReference>
<dbReference type="Proteomes" id="UP001642360">
    <property type="component" value="Unassembled WGS sequence"/>
</dbReference>
<feature type="compositionally biased region" description="Basic and acidic residues" evidence="2">
    <location>
        <begin position="223"/>
        <end position="233"/>
    </location>
</feature>
<name>A0ABC8U6V4_9AQUA</name>
<dbReference type="PANTHER" id="PTHR47211">
    <property type="entry name" value="TRIHELIX TRANSCRIPTION FACTOR ASR3"/>
    <property type="match status" value="1"/>
</dbReference>
<dbReference type="SUPFAM" id="SSF46689">
    <property type="entry name" value="Homeodomain-like"/>
    <property type="match status" value="1"/>
</dbReference>